<keyword evidence="3 7" id="KW-0813">Transport</keyword>
<dbReference type="PANTHER" id="PTHR30604:SF1">
    <property type="entry name" value="DNA UTILIZATION PROTEIN HOFQ"/>
    <property type="match status" value="1"/>
</dbReference>
<evidence type="ECO:0000313" key="10">
    <source>
        <dbReference type="EMBL" id="RKR77434.1"/>
    </source>
</evidence>
<dbReference type="Pfam" id="PF03958">
    <property type="entry name" value="Secretin_N"/>
    <property type="match status" value="1"/>
</dbReference>
<comment type="caution">
    <text evidence="10">The sequence shown here is derived from an EMBL/GenBank/DDBJ whole genome shotgun (WGS) entry which is preliminary data.</text>
</comment>
<dbReference type="InterPro" id="IPR005644">
    <property type="entry name" value="NolW-like"/>
</dbReference>
<dbReference type="AlphaFoldDB" id="A0A420XJ81"/>
<keyword evidence="11" id="KW-1185">Reference proteome</keyword>
<reference evidence="10 11" key="1">
    <citation type="submission" date="2018-10" db="EMBL/GenBank/DDBJ databases">
        <title>Genomic Encyclopedia of Type Strains, Phase IV (KMG-IV): sequencing the most valuable type-strain genomes for metagenomic binning, comparative biology and taxonomic classification.</title>
        <authorList>
            <person name="Goeker M."/>
        </authorList>
    </citation>
    <scope>NUCLEOTIDE SEQUENCE [LARGE SCALE GENOMIC DNA]</scope>
    <source>
        <strain evidence="10 11">DSM 23800</strain>
    </source>
</reference>
<dbReference type="PROSITE" id="PS00875">
    <property type="entry name" value="T2SP_D"/>
    <property type="match status" value="1"/>
</dbReference>
<evidence type="ECO:0000256" key="2">
    <source>
        <dbReference type="ARBA" id="ARBA00006304"/>
    </source>
</evidence>
<evidence type="ECO:0000313" key="11">
    <source>
        <dbReference type="Proteomes" id="UP000280099"/>
    </source>
</evidence>
<dbReference type="Gene3D" id="3.30.1370.120">
    <property type="match status" value="1"/>
</dbReference>
<keyword evidence="5" id="KW-0472">Membrane</keyword>
<dbReference type="Gene3D" id="3.30.1370.130">
    <property type="match status" value="1"/>
</dbReference>
<accession>A0A420XJ81</accession>
<evidence type="ECO:0000256" key="6">
    <source>
        <dbReference type="ARBA" id="ARBA00023237"/>
    </source>
</evidence>
<sequence>MKYFNLITIFFIQTAFSSSITISLKDAPTKEILSYLAIETGNNIIVKDNIDSNTTLYIKQSDFNKIINQIAIINNLSIHKNDNIYMVSKEEKPLNTLDDNLNQSVPNITNIPDTSIFLKTKTIKLYHSKASKIIESITKGNGNILSEAGYLHFDDRSNQIIIKDTEKSINTISQLIKQLDMPIPQIAIEARIVTISSENLKELGVRWGLFSPTDQHHSFAGNLEGNGSVVNNLNVNFPVSNAASAVLQIAKINGRVLDLELNALERENHVEIIASPRLLTTNKQQASIKQGTEIPYAIYDKKSETTDVEFKKAVLGLEVTPQLSRNNQILLDLLVTQNAPNSQQGVNELTTIDKQELKTQVIAHHGETIVLGGVFQHLISKSENRVPILGSIPVIKHLFSQSRDKISKRELIIFVTPYIINPQSTVKIKKSAHK</sequence>
<evidence type="ECO:0000256" key="7">
    <source>
        <dbReference type="RuleBase" id="RU004004"/>
    </source>
</evidence>
<dbReference type="Proteomes" id="UP000280099">
    <property type="component" value="Unassembled WGS sequence"/>
</dbReference>
<dbReference type="PRINTS" id="PR00811">
    <property type="entry name" value="BCTERIALGSPD"/>
</dbReference>
<evidence type="ECO:0000256" key="4">
    <source>
        <dbReference type="ARBA" id="ARBA00022729"/>
    </source>
</evidence>
<name>A0A420XJ81_9PAST</name>
<feature type="domain" description="NolW-like" evidence="9">
    <location>
        <begin position="120"/>
        <end position="185"/>
    </location>
</feature>
<gene>
    <name evidence="10" type="ORF">DES31_0764</name>
</gene>
<dbReference type="PANTHER" id="PTHR30604">
    <property type="entry name" value="PROTEIN TRANSPORT PROTEIN HOFQ"/>
    <property type="match status" value="1"/>
</dbReference>
<dbReference type="OrthoDB" id="9775455at2"/>
<feature type="domain" description="Type II/III secretion system secretin-like" evidence="8">
    <location>
        <begin position="263"/>
        <end position="420"/>
    </location>
</feature>
<dbReference type="GO" id="GO:0009279">
    <property type="term" value="C:cell outer membrane"/>
    <property type="evidence" value="ECO:0007669"/>
    <property type="project" value="UniProtKB-SubCell"/>
</dbReference>
<evidence type="ECO:0000259" key="8">
    <source>
        <dbReference type="Pfam" id="PF00263"/>
    </source>
</evidence>
<keyword evidence="4" id="KW-0732">Signal</keyword>
<comment type="similarity">
    <text evidence="2">Belongs to the bacterial secretin family. PilQ subfamily.</text>
</comment>
<evidence type="ECO:0000256" key="3">
    <source>
        <dbReference type="ARBA" id="ARBA00022448"/>
    </source>
</evidence>
<comment type="subcellular location">
    <subcellularLocation>
        <location evidence="1 7">Cell outer membrane</location>
    </subcellularLocation>
</comment>
<dbReference type="EMBL" id="RBJC01000004">
    <property type="protein sequence ID" value="RKR77434.1"/>
    <property type="molecule type" value="Genomic_DNA"/>
</dbReference>
<dbReference type="InterPro" id="IPR001775">
    <property type="entry name" value="GspD/PilQ"/>
</dbReference>
<evidence type="ECO:0000256" key="1">
    <source>
        <dbReference type="ARBA" id="ARBA00004442"/>
    </source>
</evidence>
<dbReference type="RefSeq" id="WP_121122146.1">
    <property type="nucleotide sequence ID" value="NZ_CP016604.1"/>
</dbReference>
<dbReference type="InterPro" id="IPR004846">
    <property type="entry name" value="T2SS/T3SS_dom"/>
</dbReference>
<dbReference type="InterPro" id="IPR038591">
    <property type="entry name" value="NolW-like_sf"/>
</dbReference>
<evidence type="ECO:0000259" key="9">
    <source>
        <dbReference type="Pfam" id="PF03958"/>
    </source>
</evidence>
<evidence type="ECO:0000256" key="5">
    <source>
        <dbReference type="ARBA" id="ARBA00023136"/>
    </source>
</evidence>
<dbReference type="InterPro" id="IPR013355">
    <property type="entry name" value="Pilus_4_PilQ"/>
</dbReference>
<dbReference type="NCBIfam" id="TIGR02515">
    <property type="entry name" value="IV_pilus_PilQ"/>
    <property type="match status" value="1"/>
</dbReference>
<dbReference type="InterPro" id="IPR004845">
    <property type="entry name" value="T2SS_GspD_CS"/>
</dbReference>
<protein>
    <submittedName>
        <fullName evidence="10">Protein transport protein HofQ</fullName>
    </submittedName>
</protein>
<dbReference type="InterPro" id="IPR051808">
    <property type="entry name" value="Type_IV_pilus_biogenesis"/>
</dbReference>
<dbReference type="GO" id="GO:0009306">
    <property type="term" value="P:protein secretion"/>
    <property type="evidence" value="ECO:0007669"/>
    <property type="project" value="InterPro"/>
</dbReference>
<organism evidence="10 11">
    <name type="scientific">Otariodibacter oris</name>
    <dbReference type="NCBI Taxonomy" id="1032623"/>
    <lineage>
        <taxon>Bacteria</taxon>
        <taxon>Pseudomonadati</taxon>
        <taxon>Pseudomonadota</taxon>
        <taxon>Gammaproteobacteria</taxon>
        <taxon>Pasteurellales</taxon>
        <taxon>Pasteurellaceae</taxon>
        <taxon>Otariodibacter</taxon>
    </lineage>
</organism>
<dbReference type="PRINTS" id="PR01032">
    <property type="entry name" value="PHAGEIV"/>
</dbReference>
<dbReference type="Pfam" id="PF00263">
    <property type="entry name" value="Secretin"/>
    <property type="match status" value="1"/>
</dbReference>
<proteinExistence type="inferred from homology"/>
<keyword evidence="6" id="KW-0998">Cell outer membrane</keyword>